<evidence type="ECO:0000313" key="1">
    <source>
        <dbReference type="EMBL" id="KAJ8683482.1"/>
    </source>
</evidence>
<name>A0ACC2PJE6_9HYME</name>
<gene>
    <name evidence="1" type="ORF">QAD02_019274</name>
</gene>
<reference evidence="1" key="1">
    <citation type="submission" date="2023-04" db="EMBL/GenBank/DDBJ databases">
        <title>A chromosome-level genome assembly of the parasitoid wasp Eretmocerus hayati.</title>
        <authorList>
            <person name="Zhong Y."/>
            <person name="Liu S."/>
            <person name="Liu Y."/>
        </authorList>
    </citation>
    <scope>NUCLEOTIDE SEQUENCE</scope>
    <source>
        <strain evidence="1">ZJU_SS_LIU_2023</strain>
    </source>
</reference>
<dbReference type="EMBL" id="CM056741">
    <property type="protein sequence ID" value="KAJ8683482.1"/>
    <property type="molecule type" value="Genomic_DNA"/>
</dbReference>
<protein>
    <submittedName>
        <fullName evidence="1">Uncharacterized protein</fullName>
    </submittedName>
</protein>
<keyword evidence="2" id="KW-1185">Reference proteome</keyword>
<sequence length="860" mass="99599">MENAEESEQKKYKLRNRSRSRSETPLIFGRSVIEGNDSERQYDLRSRSRERSMTPGDVSSSRRSSSRTIPSNVAKIRNKNMDTITEHNFDILEEAISNIQNDYIEAELFQSTAKKSERRSERQKIKKQVTVNGQIGSKAYTNSQKSENQEKSKVVTAVQKNLTSDYSSEEGDKEEGLSRSNSAYEFYKQQGDYWNKFPKTDYTYSLASTCRYEVAPGVMAIPNMSRRSLHSDTSFYGSQTSDSQSSKESFSEENNTMNANNFRKNLMNAVPQVLPHVRGSENDSQEIIYRRSHTQNHTTRRTYELDSNDSHPIHERYEKWADPLLKSHPLSRYRSAGNLDSDSDFDEAVTKLRHRHKSRSSWKFTQFSTLISTWFYAMLYFITFGQYGRQSSATSHYYRRYEDTRWRRIQRRIDTILQYVYLFLIKVALLDTWILSSASSIRSRFQGRHKKIFWIILLPFLLTSALCVLPYASSIIPSVPNLNVAWFESGTSFPQKSTQNDAQYNQELKDTIDLLLHRIQRLEIQQTEKNEKLTNVSRIVEELSHPSSQIWRLYNDRLGSLEQLLENQNTHKNECTERSEELNTMRAEFETIKNLVSQLKTCCDESSNSANDEKIRKQAEDVVTGYFGDAVSRDDVIKMFQIINSKIHLEEIQKMNPNSAQNSELGVEDIRKIVLGILKIYDADKTGQVDYALESAGGQVISTRCTQLYDIKTRAFKIFGMTLFYESNNPRTVIQGNILQPGMCWAFQDFPGYLLVKLRSLIHVTGFTVEHASRLNLPNGEMKSAPKKFNVWGLQSENDAEPVLFGEYEFLDSDESIQYFPVQNTSITSPYEYVEMRIHSNHGQLEYTCLYRFRVHGNLA</sequence>
<evidence type="ECO:0000313" key="2">
    <source>
        <dbReference type="Proteomes" id="UP001239111"/>
    </source>
</evidence>
<proteinExistence type="predicted"/>
<accession>A0ACC2PJE6</accession>
<dbReference type="Proteomes" id="UP001239111">
    <property type="component" value="Chromosome 1"/>
</dbReference>
<organism evidence="1 2">
    <name type="scientific">Eretmocerus hayati</name>
    <dbReference type="NCBI Taxonomy" id="131215"/>
    <lineage>
        <taxon>Eukaryota</taxon>
        <taxon>Metazoa</taxon>
        <taxon>Ecdysozoa</taxon>
        <taxon>Arthropoda</taxon>
        <taxon>Hexapoda</taxon>
        <taxon>Insecta</taxon>
        <taxon>Pterygota</taxon>
        <taxon>Neoptera</taxon>
        <taxon>Endopterygota</taxon>
        <taxon>Hymenoptera</taxon>
        <taxon>Apocrita</taxon>
        <taxon>Proctotrupomorpha</taxon>
        <taxon>Chalcidoidea</taxon>
        <taxon>Aphelinidae</taxon>
        <taxon>Aphelininae</taxon>
        <taxon>Eretmocerus</taxon>
    </lineage>
</organism>
<comment type="caution">
    <text evidence="1">The sequence shown here is derived from an EMBL/GenBank/DDBJ whole genome shotgun (WGS) entry which is preliminary data.</text>
</comment>